<dbReference type="EMBL" id="CAJNOR010006551">
    <property type="protein sequence ID" value="CAF1598120.1"/>
    <property type="molecule type" value="Genomic_DNA"/>
</dbReference>
<name>A0A816ANE6_ADIRI</name>
<proteinExistence type="predicted"/>
<comment type="caution">
    <text evidence="2">The sequence shown here is derived from an EMBL/GenBank/DDBJ whole genome shotgun (WGS) entry which is preliminary data.</text>
</comment>
<feature type="transmembrane region" description="Helical" evidence="1">
    <location>
        <begin position="278"/>
        <end position="300"/>
    </location>
</feature>
<dbReference type="Proteomes" id="UP000663828">
    <property type="component" value="Unassembled WGS sequence"/>
</dbReference>
<reference evidence="2" key="1">
    <citation type="submission" date="2021-02" db="EMBL/GenBank/DDBJ databases">
        <authorList>
            <person name="Nowell W R."/>
        </authorList>
    </citation>
    <scope>NUCLEOTIDE SEQUENCE</scope>
</reference>
<protein>
    <submittedName>
        <fullName evidence="2">Uncharacterized protein</fullName>
    </submittedName>
</protein>
<keyword evidence="1" id="KW-1133">Transmembrane helix</keyword>
<organism evidence="2 3">
    <name type="scientific">Adineta ricciae</name>
    <name type="common">Rotifer</name>
    <dbReference type="NCBI Taxonomy" id="249248"/>
    <lineage>
        <taxon>Eukaryota</taxon>
        <taxon>Metazoa</taxon>
        <taxon>Spiralia</taxon>
        <taxon>Gnathifera</taxon>
        <taxon>Rotifera</taxon>
        <taxon>Eurotatoria</taxon>
        <taxon>Bdelloidea</taxon>
        <taxon>Adinetida</taxon>
        <taxon>Adinetidae</taxon>
        <taxon>Adineta</taxon>
    </lineage>
</organism>
<accession>A0A816ANE6</accession>
<dbReference type="AlphaFoldDB" id="A0A816ANE6"/>
<gene>
    <name evidence="2" type="ORF">XAT740_LOCUS47357</name>
</gene>
<evidence type="ECO:0000313" key="2">
    <source>
        <dbReference type="EMBL" id="CAF1598120.1"/>
    </source>
</evidence>
<keyword evidence="1" id="KW-0472">Membrane</keyword>
<evidence type="ECO:0000256" key="1">
    <source>
        <dbReference type="SAM" id="Phobius"/>
    </source>
</evidence>
<keyword evidence="1" id="KW-0812">Transmembrane</keyword>
<keyword evidence="3" id="KW-1185">Reference proteome</keyword>
<sequence>MISNGEIDITVFNPIESDYNKLLMLHSESLKCPCINISVKYKEFLIVDTLFHEVCSSDFVQMKWRDCLSLFDDWFTYYRADIRSRGIIYFSFLSTLWQLSKTTVNNGIVQFLDEIFINIQIIPRSEFYLRIDSFVSQSQQRITTRYDCTESGRIYYGTTDSQKFPISGWNVSCSVVETVLRSTMECFYNQSCIDSLLFYTTTVPNRLSYRMNMISMNFSAKSRFRRDTFIQDLADELFVETWQTYRSYSLFYKACAPISCSYTVQKTDYYMYSASKVLGLYGGLTILLRFIVPLVVKIFFCIRTSCQTTEVVPFN</sequence>
<evidence type="ECO:0000313" key="3">
    <source>
        <dbReference type="Proteomes" id="UP000663828"/>
    </source>
</evidence>